<evidence type="ECO:0000256" key="8">
    <source>
        <dbReference type="ARBA" id="ARBA00023136"/>
    </source>
</evidence>
<dbReference type="GO" id="GO:0045259">
    <property type="term" value="C:proton-transporting ATP synthase complex"/>
    <property type="evidence" value="ECO:0007669"/>
    <property type="project" value="UniProtKB-KW"/>
</dbReference>
<gene>
    <name evidence="12" type="ORF">GM658_18635</name>
</gene>
<evidence type="ECO:0000313" key="13">
    <source>
        <dbReference type="Proteomes" id="UP000472320"/>
    </source>
</evidence>
<organism evidence="12 13">
    <name type="scientific">Massilia eburnea</name>
    <dbReference type="NCBI Taxonomy" id="1776165"/>
    <lineage>
        <taxon>Bacteria</taxon>
        <taxon>Pseudomonadati</taxon>
        <taxon>Pseudomonadota</taxon>
        <taxon>Betaproteobacteria</taxon>
        <taxon>Burkholderiales</taxon>
        <taxon>Oxalobacteraceae</taxon>
        <taxon>Telluria group</taxon>
        <taxon>Massilia</taxon>
    </lineage>
</organism>
<dbReference type="Pfam" id="PF02874">
    <property type="entry name" value="ATP-synt_ab_N"/>
    <property type="match status" value="1"/>
</dbReference>
<dbReference type="AlphaFoldDB" id="A0A6L6QKI0"/>
<evidence type="ECO:0000256" key="6">
    <source>
        <dbReference type="ARBA" id="ARBA00022927"/>
    </source>
</evidence>
<evidence type="ECO:0000256" key="5">
    <source>
        <dbReference type="ARBA" id="ARBA00022840"/>
    </source>
</evidence>
<evidence type="ECO:0000256" key="3">
    <source>
        <dbReference type="ARBA" id="ARBA00022490"/>
    </source>
</evidence>
<dbReference type="Gene3D" id="3.40.50.12240">
    <property type="match status" value="1"/>
</dbReference>
<dbReference type="GO" id="GO:0030254">
    <property type="term" value="P:protein secretion by the type III secretion system"/>
    <property type="evidence" value="ECO:0007669"/>
    <property type="project" value="InterPro"/>
</dbReference>
<evidence type="ECO:0000256" key="7">
    <source>
        <dbReference type="ARBA" id="ARBA00022967"/>
    </source>
</evidence>
<dbReference type="GO" id="GO:0005524">
    <property type="term" value="F:ATP binding"/>
    <property type="evidence" value="ECO:0007669"/>
    <property type="project" value="UniProtKB-KW"/>
</dbReference>
<reference evidence="12 13" key="1">
    <citation type="submission" date="2019-11" db="EMBL/GenBank/DDBJ databases">
        <title>Type strains purchased from KCTC, JCM and DSMZ.</title>
        <authorList>
            <person name="Lu H."/>
        </authorList>
    </citation>
    <scope>NUCLEOTIDE SEQUENCE [LARGE SCALE GENOMIC DNA]</scope>
    <source>
        <strain evidence="12 13">JCM 31587</strain>
    </source>
</reference>
<dbReference type="GO" id="GO:0030257">
    <property type="term" value="C:type III protein secretion system complex"/>
    <property type="evidence" value="ECO:0007669"/>
    <property type="project" value="InterPro"/>
</dbReference>
<dbReference type="InterPro" id="IPR020003">
    <property type="entry name" value="ATPase_a/bsu_AS"/>
</dbReference>
<evidence type="ECO:0000256" key="1">
    <source>
        <dbReference type="ARBA" id="ARBA00004496"/>
    </source>
</evidence>
<dbReference type="Pfam" id="PF18269">
    <property type="entry name" value="T3SS_ATPase_C"/>
    <property type="match status" value="1"/>
</dbReference>
<dbReference type="NCBIfam" id="TIGR01026">
    <property type="entry name" value="fliI_yscN"/>
    <property type="match status" value="1"/>
</dbReference>
<dbReference type="GO" id="GO:0008564">
    <property type="term" value="F:protein-exporting ATPase activity"/>
    <property type="evidence" value="ECO:0007669"/>
    <property type="project" value="UniProtKB-EC"/>
</dbReference>
<evidence type="ECO:0000313" key="12">
    <source>
        <dbReference type="EMBL" id="MTW12630.1"/>
    </source>
</evidence>
<evidence type="ECO:0000256" key="2">
    <source>
        <dbReference type="ARBA" id="ARBA00022448"/>
    </source>
</evidence>
<dbReference type="InterPro" id="IPR050053">
    <property type="entry name" value="ATPase_alpha/beta_chains"/>
</dbReference>
<keyword evidence="5" id="KW-0067">ATP-binding</keyword>
<feature type="domain" description="AAA+ ATPase" evidence="11">
    <location>
        <begin position="161"/>
        <end position="342"/>
    </location>
</feature>
<dbReference type="GO" id="GO:0005737">
    <property type="term" value="C:cytoplasm"/>
    <property type="evidence" value="ECO:0007669"/>
    <property type="project" value="UniProtKB-SubCell"/>
</dbReference>
<sequence length="440" mass="46446">MASMDYLSDALADALSGFSAIETRGRVLEAVGTLIKASGVSARVGDICALRNPGTPWQMQAEVVGILRDLVLLMPFGELAGLSTQTEVLHLGRTQGVKVGPAVLGRVLDGFGEPIDGLGPIDAVQEYPVYAPAPDPLRRKPILSALHTGVRAIDAFLTCGEGQRMGIFAPAGSGKSSLLSMISHGTAADVTVVALVGERGREVGEFFRTAVPAGGRERTVFVVATSDRAAGERAKAPCVATAIAEYFRDQGRSVLLLVDSVTRYARALREIGLAAGEPPTRRGFPPSVFTVLPKLFERAGQSEKGAISAFYTVLVDDDEAGDPIGEEVRSTLDGHIILSAKLAAANHYPAIDTMQSRSRVMNIVASAEHQALAGTLRELSAKYQSIEMLLQIGEYEAGADAIADRAIRTRPACEALLRQAPGESSGLRETLAAMRNIAAT</sequence>
<dbReference type="RefSeq" id="WP_155455560.1">
    <property type="nucleotide sequence ID" value="NZ_WNKX01000015.1"/>
</dbReference>
<dbReference type="PROSITE" id="PS00152">
    <property type="entry name" value="ATPASE_ALPHA_BETA"/>
    <property type="match status" value="1"/>
</dbReference>
<proteinExistence type="predicted"/>
<keyword evidence="3" id="KW-0963">Cytoplasm</keyword>
<dbReference type="InterPro" id="IPR040627">
    <property type="entry name" value="T3SS_ATPase_C"/>
</dbReference>
<dbReference type="Proteomes" id="UP000472320">
    <property type="component" value="Unassembled WGS sequence"/>
</dbReference>
<dbReference type="InterPro" id="IPR000194">
    <property type="entry name" value="ATPase_F1/V1/A1_a/bsu_nucl-bd"/>
</dbReference>
<dbReference type="PANTHER" id="PTHR15184">
    <property type="entry name" value="ATP SYNTHASE"/>
    <property type="match status" value="1"/>
</dbReference>
<keyword evidence="9" id="KW-0139">CF(1)</keyword>
<evidence type="ECO:0000256" key="9">
    <source>
        <dbReference type="ARBA" id="ARBA00023196"/>
    </source>
</evidence>
<evidence type="ECO:0000259" key="11">
    <source>
        <dbReference type="SMART" id="SM00382"/>
    </source>
</evidence>
<dbReference type="GO" id="GO:0046933">
    <property type="term" value="F:proton-transporting ATP synthase activity, rotational mechanism"/>
    <property type="evidence" value="ECO:0007669"/>
    <property type="project" value="TreeGrafter"/>
</dbReference>
<keyword evidence="2" id="KW-0813">Transport</keyword>
<name>A0A6L6QKI0_9BURK</name>
<dbReference type="InterPro" id="IPR027417">
    <property type="entry name" value="P-loop_NTPase"/>
</dbReference>
<dbReference type="CDD" id="cd01136">
    <property type="entry name" value="ATPase_flagellum-secretory_path_III"/>
    <property type="match status" value="1"/>
</dbReference>
<dbReference type="CDD" id="cd18117">
    <property type="entry name" value="ATP-synt_flagellum-secretory_path_III_N"/>
    <property type="match status" value="1"/>
</dbReference>
<accession>A0A6L6QKI0</accession>
<dbReference type="GO" id="GO:0016887">
    <property type="term" value="F:ATP hydrolysis activity"/>
    <property type="evidence" value="ECO:0007669"/>
    <property type="project" value="InterPro"/>
</dbReference>
<dbReference type="FunFam" id="3.40.50.12240:FF:000002">
    <property type="entry name" value="Flagellum-specific ATP synthase FliI"/>
    <property type="match status" value="1"/>
</dbReference>
<comment type="caution">
    <text evidence="12">The sequence shown here is derived from an EMBL/GenBank/DDBJ whole genome shotgun (WGS) entry which is preliminary data.</text>
</comment>
<keyword evidence="6" id="KW-0653">Protein transport</keyword>
<dbReference type="Pfam" id="PF00006">
    <property type="entry name" value="ATP-synt_ab"/>
    <property type="match status" value="1"/>
</dbReference>
<dbReference type="EMBL" id="WNKX01000015">
    <property type="protein sequence ID" value="MTW12630.1"/>
    <property type="molecule type" value="Genomic_DNA"/>
</dbReference>
<dbReference type="SMART" id="SM00382">
    <property type="entry name" value="AAA"/>
    <property type="match status" value="1"/>
</dbReference>
<dbReference type="InterPro" id="IPR005714">
    <property type="entry name" value="ATPase_T3SS_FliI/YscN"/>
</dbReference>
<keyword evidence="4" id="KW-0547">Nucleotide-binding</keyword>
<protein>
    <submittedName>
        <fullName evidence="12">FliI/YscN family ATPase</fullName>
    </submittedName>
</protein>
<evidence type="ECO:0000256" key="4">
    <source>
        <dbReference type="ARBA" id="ARBA00022741"/>
    </source>
</evidence>
<dbReference type="InterPro" id="IPR004100">
    <property type="entry name" value="ATPase_F1/V1/A1_a/bsu_N"/>
</dbReference>
<evidence type="ECO:0000256" key="10">
    <source>
        <dbReference type="ARBA" id="ARBA00034006"/>
    </source>
</evidence>
<keyword evidence="9" id="KW-0066">ATP synthesis</keyword>
<dbReference type="OrthoDB" id="9803053at2"/>
<dbReference type="PANTHER" id="PTHR15184:SF9">
    <property type="entry name" value="SPI-1 TYPE 3 SECRETION SYSTEM ATPASE"/>
    <property type="match status" value="1"/>
</dbReference>
<dbReference type="SUPFAM" id="SSF52540">
    <property type="entry name" value="P-loop containing nucleoside triphosphate hydrolases"/>
    <property type="match status" value="1"/>
</dbReference>
<comment type="catalytic activity">
    <reaction evidence="10">
        <text>ATP + H2O + cellular proteinSide 1 = ADP + phosphate + cellular proteinSide 2.</text>
        <dbReference type="EC" id="7.4.2.8"/>
    </reaction>
</comment>
<comment type="subcellular location">
    <subcellularLocation>
        <location evidence="1">Cytoplasm</location>
    </subcellularLocation>
</comment>
<keyword evidence="8" id="KW-0472">Membrane</keyword>
<keyword evidence="13" id="KW-1185">Reference proteome</keyword>
<keyword evidence="7" id="KW-1278">Translocase</keyword>
<dbReference type="InterPro" id="IPR003593">
    <property type="entry name" value="AAA+_ATPase"/>
</dbReference>